<comment type="caution">
    <text evidence="9">The sequence shown here is derived from an EMBL/GenBank/DDBJ whole genome shotgun (WGS) entry which is preliminary data.</text>
</comment>
<dbReference type="PANTHER" id="PTHR30558">
    <property type="entry name" value="EXBD MEMBRANE COMPONENT OF PMF-DRIVEN MACROMOLECULE IMPORT SYSTEM"/>
    <property type="match status" value="1"/>
</dbReference>
<feature type="region of interest" description="Disordered" evidence="8">
    <location>
        <begin position="1"/>
        <end position="27"/>
    </location>
</feature>
<evidence type="ECO:0000256" key="4">
    <source>
        <dbReference type="ARBA" id="ARBA00022692"/>
    </source>
</evidence>
<dbReference type="Proteomes" id="UP000315440">
    <property type="component" value="Unassembled WGS sequence"/>
</dbReference>
<keyword evidence="7" id="KW-0653">Protein transport</keyword>
<evidence type="ECO:0000256" key="6">
    <source>
        <dbReference type="ARBA" id="ARBA00023136"/>
    </source>
</evidence>
<keyword evidence="3" id="KW-1003">Cell membrane</keyword>
<dbReference type="GO" id="GO:0005886">
    <property type="term" value="C:plasma membrane"/>
    <property type="evidence" value="ECO:0007669"/>
    <property type="project" value="UniProtKB-SubCell"/>
</dbReference>
<comment type="similarity">
    <text evidence="2 7">Belongs to the ExbD/TolR family.</text>
</comment>
<evidence type="ECO:0000256" key="5">
    <source>
        <dbReference type="ARBA" id="ARBA00022989"/>
    </source>
</evidence>
<keyword evidence="7" id="KW-0813">Transport</keyword>
<dbReference type="OrthoDB" id="9793581at2"/>
<accession>A0A5C5ZSH7</accession>
<gene>
    <name evidence="9" type="ORF">Mal64_04010</name>
</gene>
<organism evidence="9 10">
    <name type="scientific">Pseudobythopirellula maris</name>
    <dbReference type="NCBI Taxonomy" id="2527991"/>
    <lineage>
        <taxon>Bacteria</taxon>
        <taxon>Pseudomonadati</taxon>
        <taxon>Planctomycetota</taxon>
        <taxon>Planctomycetia</taxon>
        <taxon>Pirellulales</taxon>
        <taxon>Lacipirellulaceae</taxon>
        <taxon>Pseudobythopirellula</taxon>
    </lineage>
</organism>
<evidence type="ECO:0000313" key="9">
    <source>
        <dbReference type="EMBL" id="TWT90018.1"/>
    </source>
</evidence>
<evidence type="ECO:0000256" key="3">
    <source>
        <dbReference type="ARBA" id="ARBA00022475"/>
    </source>
</evidence>
<keyword evidence="5" id="KW-1133">Transmembrane helix</keyword>
<keyword evidence="4 7" id="KW-0812">Transmembrane</keyword>
<dbReference type="PANTHER" id="PTHR30558:SF3">
    <property type="entry name" value="BIOPOLYMER TRANSPORT PROTEIN EXBD-RELATED"/>
    <property type="match status" value="1"/>
</dbReference>
<dbReference type="Pfam" id="PF02472">
    <property type="entry name" value="ExbD"/>
    <property type="match status" value="1"/>
</dbReference>
<protein>
    <submittedName>
        <fullName evidence="9">Biopolymer transport protein ExbD</fullName>
    </submittedName>
</protein>
<dbReference type="GO" id="GO:0022857">
    <property type="term" value="F:transmembrane transporter activity"/>
    <property type="evidence" value="ECO:0007669"/>
    <property type="project" value="InterPro"/>
</dbReference>
<comment type="subcellular location">
    <subcellularLocation>
        <location evidence="1">Cell membrane</location>
        <topology evidence="1">Single-pass membrane protein</topology>
    </subcellularLocation>
    <subcellularLocation>
        <location evidence="7">Cell membrane</location>
        <topology evidence="7">Single-pass type II membrane protein</topology>
    </subcellularLocation>
</comment>
<sequence length="162" mass="17399">MPAPLPENDSASPWMGMRAKRNTDGGDDIDITPMIDVTFLLLIFFLVGSVPDQVTAVELPEALHGKPVSQLKAVVFTLGDGGIDSAPLYEADGKLPDKLMPNEPEARSQAVAEVVTRGRSEKKNDVVIKADRGVAFRNVSALIKHISQVDGVQIHLAVSESE</sequence>
<keyword evidence="10" id="KW-1185">Reference proteome</keyword>
<dbReference type="RefSeq" id="WP_146396282.1">
    <property type="nucleotide sequence ID" value="NZ_SJPQ01000001.1"/>
</dbReference>
<evidence type="ECO:0000256" key="7">
    <source>
        <dbReference type="RuleBase" id="RU003879"/>
    </source>
</evidence>
<proteinExistence type="inferred from homology"/>
<evidence type="ECO:0000256" key="8">
    <source>
        <dbReference type="SAM" id="MobiDB-lite"/>
    </source>
</evidence>
<keyword evidence="6" id="KW-0472">Membrane</keyword>
<name>A0A5C5ZSH7_9BACT</name>
<dbReference type="InterPro" id="IPR003400">
    <property type="entry name" value="ExbD"/>
</dbReference>
<dbReference type="AlphaFoldDB" id="A0A5C5ZSH7"/>
<reference evidence="9 10" key="1">
    <citation type="submission" date="2019-02" db="EMBL/GenBank/DDBJ databases">
        <title>Deep-cultivation of Planctomycetes and their phenomic and genomic characterization uncovers novel biology.</title>
        <authorList>
            <person name="Wiegand S."/>
            <person name="Jogler M."/>
            <person name="Boedeker C."/>
            <person name="Pinto D."/>
            <person name="Vollmers J."/>
            <person name="Rivas-Marin E."/>
            <person name="Kohn T."/>
            <person name="Peeters S.H."/>
            <person name="Heuer A."/>
            <person name="Rast P."/>
            <person name="Oberbeckmann S."/>
            <person name="Bunk B."/>
            <person name="Jeske O."/>
            <person name="Meyerdierks A."/>
            <person name="Storesund J.E."/>
            <person name="Kallscheuer N."/>
            <person name="Luecker S."/>
            <person name="Lage O.M."/>
            <person name="Pohl T."/>
            <person name="Merkel B.J."/>
            <person name="Hornburger P."/>
            <person name="Mueller R.-W."/>
            <person name="Bruemmer F."/>
            <person name="Labrenz M."/>
            <person name="Spormann A.M."/>
            <person name="Op Den Camp H."/>
            <person name="Overmann J."/>
            <person name="Amann R."/>
            <person name="Jetten M.S.M."/>
            <person name="Mascher T."/>
            <person name="Medema M.H."/>
            <person name="Devos D.P."/>
            <person name="Kaster A.-K."/>
            <person name="Ovreas L."/>
            <person name="Rohde M."/>
            <person name="Galperin M.Y."/>
            <person name="Jogler C."/>
        </authorList>
    </citation>
    <scope>NUCLEOTIDE SEQUENCE [LARGE SCALE GENOMIC DNA]</scope>
    <source>
        <strain evidence="9 10">Mal64</strain>
    </source>
</reference>
<dbReference type="GO" id="GO:0015031">
    <property type="term" value="P:protein transport"/>
    <property type="evidence" value="ECO:0007669"/>
    <property type="project" value="UniProtKB-KW"/>
</dbReference>
<evidence type="ECO:0000313" key="10">
    <source>
        <dbReference type="Proteomes" id="UP000315440"/>
    </source>
</evidence>
<dbReference type="EMBL" id="SJPQ01000001">
    <property type="protein sequence ID" value="TWT90018.1"/>
    <property type="molecule type" value="Genomic_DNA"/>
</dbReference>
<evidence type="ECO:0000256" key="2">
    <source>
        <dbReference type="ARBA" id="ARBA00005811"/>
    </source>
</evidence>
<evidence type="ECO:0000256" key="1">
    <source>
        <dbReference type="ARBA" id="ARBA00004162"/>
    </source>
</evidence>